<dbReference type="Proteomes" id="UP000440713">
    <property type="component" value="Unassembled WGS sequence"/>
</dbReference>
<keyword evidence="1" id="KW-0472">Membrane</keyword>
<feature type="transmembrane region" description="Helical" evidence="1">
    <location>
        <begin position="162"/>
        <end position="183"/>
    </location>
</feature>
<protein>
    <recommendedName>
        <fullName evidence="4">DUF308 domain-containing protein</fullName>
    </recommendedName>
</protein>
<feature type="transmembrane region" description="Helical" evidence="1">
    <location>
        <begin position="48"/>
        <end position="65"/>
    </location>
</feature>
<organism evidence="2 3">
    <name type="scientific">Peptostreptococcus porci</name>
    <dbReference type="NCBI Taxonomy" id="2652282"/>
    <lineage>
        <taxon>Bacteria</taxon>
        <taxon>Bacillati</taxon>
        <taxon>Bacillota</taxon>
        <taxon>Clostridia</taxon>
        <taxon>Peptostreptococcales</taxon>
        <taxon>Peptostreptococcaceae</taxon>
        <taxon>Peptostreptococcus</taxon>
    </lineage>
</organism>
<dbReference type="InterPro" id="IPR005325">
    <property type="entry name" value="DUF308_memb"/>
</dbReference>
<feature type="transmembrane region" description="Helical" evidence="1">
    <location>
        <begin position="106"/>
        <end position="121"/>
    </location>
</feature>
<name>A0A6N7XFE3_9FIRM</name>
<keyword evidence="3" id="KW-1185">Reference proteome</keyword>
<evidence type="ECO:0008006" key="4">
    <source>
        <dbReference type="Google" id="ProtNLM"/>
    </source>
</evidence>
<keyword evidence="1" id="KW-1133">Transmembrane helix</keyword>
<gene>
    <name evidence="2" type="ORF">FYJ71_03590</name>
</gene>
<dbReference type="EMBL" id="VUNE01000001">
    <property type="protein sequence ID" value="MST62057.1"/>
    <property type="molecule type" value="Genomic_DNA"/>
</dbReference>
<evidence type="ECO:0000313" key="3">
    <source>
        <dbReference type="Proteomes" id="UP000440713"/>
    </source>
</evidence>
<feature type="transmembrane region" description="Helical" evidence="1">
    <location>
        <begin position="133"/>
        <end position="156"/>
    </location>
</feature>
<keyword evidence="1" id="KW-0812">Transmembrane</keyword>
<evidence type="ECO:0000256" key="1">
    <source>
        <dbReference type="SAM" id="Phobius"/>
    </source>
</evidence>
<dbReference type="Pfam" id="PF03729">
    <property type="entry name" value="DUF308"/>
    <property type="match status" value="1"/>
</dbReference>
<dbReference type="AlphaFoldDB" id="A0A6N7XFE3"/>
<proteinExistence type="predicted"/>
<reference evidence="2 3" key="1">
    <citation type="submission" date="2019-08" db="EMBL/GenBank/DDBJ databases">
        <title>In-depth cultivation of the pig gut microbiome towards novel bacterial diversity and tailored functional studies.</title>
        <authorList>
            <person name="Wylensek D."/>
            <person name="Hitch T.C.A."/>
            <person name="Clavel T."/>
        </authorList>
    </citation>
    <scope>NUCLEOTIDE SEQUENCE [LARGE SCALE GENOMIC DNA]</scope>
    <source>
        <strain evidence="2 3">WCA-SAB-591-4A-A</strain>
    </source>
</reference>
<evidence type="ECO:0000313" key="2">
    <source>
        <dbReference type="EMBL" id="MST62057.1"/>
    </source>
</evidence>
<accession>A0A6N7XFE3</accession>
<sequence>MVGGSMISNFNFSGIFDSKNSKKFIVLGVILLAIGTYCISRKNIGINVFSWGMGIAFLYGAWLSLKNLNELTRYSDKKEINKARMKCMGLFVTAILLFIFPRQVNMLLSISIGLFLLVRELQNYMNYRRFSTVYFSTSNVLKLLVGILLIVSPLFLSRFLVSILSGIVIIFGVYFIVVGINIINREGNR</sequence>
<comment type="caution">
    <text evidence="2">The sequence shown here is derived from an EMBL/GenBank/DDBJ whole genome shotgun (WGS) entry which is preliminary data.</text>
</comment>